<reference evidence="2" key="1">
    <citation type="submission" date="2018-12" db="EMBL/GenBank/DDBJ databases">
        <title>Dusodibacter welbiota gen. nov., sp. nov., isolated from human faeces and emended description of the Oscillibacter genus.</title>
        <authorList>
            <person name="Le Roy T."/>
            <person name="Van der Smissen P."/>
            <person name="Delzenne N."/>
            <person name="Muccioli G."/>
            <person name="Collet J.F."/>
            <person name="Cani P.D."/>
        </authorList>
    </citation>
    <scope>NUCLEOTIDE SEQUENCE [LARGE SCALE GENOMIC DNA]</scope>
    <source>
        <strain evidence="2">J115</strain>
    </source>
</reference>
<keyword evidence="2" id="KW-1185">Reference proteome</keyword>
<dbReference type="EMBL" id="CP034413">
    <property type="protein sequence ID" value="QCI59229.1"/>
    <property type="molecule type" value="Genomic_DNA"/>
</dbReference>
<dbReference type="RefSeq" id="WP_136891216.1">
    <property type="nucleotide sequence ID" value="NZ_CP034413.3"/>
</dbReference>
<protein>
    <submittedName>
        <fullName evidence="1">Uncharacterized protein</fullName>
    </submittedName>
</protein>
<dbReference type="AlphaFoldDB" id="A0A4D7AJV0"/>
<sequence length="68" mass="7524">MKIREYAKSVGFEVVGKLTRHPEWEYETNMYDGSKRHSGVKSYSDDGGNVFHVGNGGICIVSADDSVI</sequence>
<dbReference type="KEGG" id="obj:EIO64_08325"/>
<accession>A0A4D7AJV0</accession>
<gene>
    <name evidence="1" type="ORF">EIO64_08325</name>
</gene>
<name>A0A4D7AJV0_9FIRM</name>
<organism evidence="1 2">
    <name type="scientific">Dysosmobacter welbionis</name>
    <dbReference type="NCBI Taxonomy" id="2093857"/>
    <lineage>
        <taxon>Bacteria</taxon>
        <taxon>Bacillati</taxon>
        <taxon>Bacillota</taxon>
        <taxon>Clostridia</taxon>
        <taxon>Eubacteriales</taxon>
        <taxon>Oscillospiraceae</taxon>
        <taxon>Dysosmobacter</taxon>
    </lineage>
</organism>
<evidence type="ECO:0000313" key="2">
    <source>
        <dbReference type="Proteomes" id="UP000298642"/>
    </source>
</evidence>
<evidence type="ECO:0000313" key="1">
    <source>
        <dbReference type="EMBL" id="QCI59229.1"/>
    </source>
</evidence>
<dbReference type="Proteomes" id="UP000298642">
    <property type="component" value="Chromosome"/>
</dbReference>
<proteinExistence type="predicted"/>